<dbReference type="Pfam" id="PF13247">
    <property type="entry name" value="Fer4_11"/>
    <property type="match status" value="1"/>
</dbReference>
<dbReference type="PROSITE" id="PS51257">
    <property type="entry name" value="PROKAR_LIPOPROTEIN"/>
    <property type="match status" value="1"/>
</dbReference>
<dbReference type="PROSITE" id="PS51379">
    <property type="entry name" value="4FE4S_FER_2"/>
    <property type="match status" value="1"/>
</dbReference>
<protein>
    <submittedName>
        <fullName evidence="6">4Fe-4S dicluster domain-containing protein</fullName>
    </submittedName>
</protein>
<dbReference type="AlphaFoldDB" id="A0AAW6U0M0"/>
<evidence type="ECO:0000313" key="6">
    <source>
        <dbReference type="EMBL" id="MDI6451536.1"/>
    </source>
</evidence>
<dbReference type="PROSITE" id="PS00198">
    <property type="entry name" value="4FE4S_FER_1"/>
    <property type="match status" value="1"/>
</dbReference>
<evidence type="ECO:0000256" key="3">
    <source>
        <dbReference type="ARBA" id="ARBA00023004"/>
    </source>
</evidence>
<keyword evidence="2" id="KW-0479">Metal-binding</keyword>
<proteinExistence type="predicted"/>
<dbReference type="InterPro" id="IPR017896">
    <property type="entry name" value="4Fe4S_Fe-S-bd"/>
</dbReference>
<evidence type="ECO:0000313" key="7">
    <source>
        <dbReference type="Proteomes" id="UP001431776"/>
    </source>
</evidence>
<dbReference type="RefSeq" id="WP_349246946.1">
    <property type="nucleotide sequence ID" value="NZ_JASCXX010000039.1"/>
</dbReference>
<dbReference type="GO" id="GO:0046872">
    <property type="term" value="F:metal ion binding"/>
    <property type="evidence" value="ECO:0007669"/>
    <property type="project" value="UniProtKB-KW"/>
</dbReference>
<evidence type="ECO:0000256" key="2">
    <source>
        <dbReference type="ARBA" id="ARBA00022723"/>
    </source>
</evidence>
<dbReference type="SUPFAM" id="SSF54862">
    <property type="entry name" value="4Fe-4S ferredoxins"/>
    <property type="match status" value="1"/>
</dbReference>
<dbReference type="EMBL" id="JASCXX010000039">
    <property type="protein sequence ID" value="MDI6451536.1"/>
    <property type="molecule type" value="Genomic_DNA"/>
</dbReference>
<keyword evidence="4" id="KW-0411">Iron-sulfur</keyword>
<dbReference type="InterPro" id="IPR017900">
    <property type="entry name" value="4Fe4S_Fe_S_CS"/>
</dbReference>
<reference evidence="6" key="1">
    <citation type="submission" date="2023-05" db="EMBL/GenBank/DDBJ databases">
        <title>Anaerotaeda fermentans gen. nov., sp. nov., a novel anaerobic planctomycete of the new family within the order Sedimentisphaerales isolated from Taman Peninsula, Russia.</title>
        <authorList>
            <person name="Khomyakova M.A."/>
            <person name="Merkel A.Y."/>
            <person name="Slobodkin A.I."/>
        </authorList>
    </citation>
    <scope>NUCLEOTIDE SEQUENCE</scope>
    <source>
        <strain evidence="6">M17dextr</strain>
    </source>
</reference>
<keyword evidence="3" id="KW-0408">Iron</keyword>
<keyword evidence="1" id="KW-0004">4Fe-4S</keyword>
<comment type="caution">
    <text evidence="6">The sequence shown here is derived from an EMBL/GenBank/DDBJ whole genome shotgun (WGS) entry which is preliminary data.</text>
</comment>
<evidence type="ECO:0000256" key="1">
    <source>
        <dbReference type="ARBA" id="ARBA00022485"/>
    </source>
</evidence>
<dbReference type="PANTHER" id="PTHR43177">
    <property type="entry name" value="PROTEIN NRFC"/>
    <property type="match status" value="1"/>
</dbReference>
<evidence type="ECO:0000259" key="5">
    <source>
        <dbReference type="PROSITE" id="PS51379"/>
    </source>
</evidence>
<organism evidence="6 7">
    <name type="scientific">Anaerobaca lacustris</name>
    <dbReference type="NCBI Taxonomy" id="3044600"/>
    <lineage>
        <taxon>Bacteria</taxon>
        <taxon>Pseudomonadati</taxon>
        <taxon>Planctomycetota</taxon>
        <taxon>Phycisphaerae</taxon>
        <taxon>Sedimentisphaerales</taxon>
        <taxon>Anaerobacaceae</taxon>
        <taxon>Anaerobaca</taxon>
    </lineage>
</organism>
<name>A0AAW6U0M0_9BACT</name>
<feature type="domain" description="4Fe-4S ferredoxin-type" evidence="5">
    <location>
        <begin position="82"/>
        <end position="112"/>
    </location>
</feature>
<dbReference type="InterPro" id="IPR050954">
    <property type="entry name" value="ET_IronSulfur_Cluster-Binding"/>
</dbReference>
<gene>
    <name evidence="6" type="ORF">QJ522_20915</name>
</gene>
<dbReference type="GO" id="GO:0051539">
    <property type="term" value="F:4 iron, 4 sulfur cluster binding"/>
    <property type="evidence" value="ECO:0007669"/>
    <property type="project" value="UniProtKB-KW"/>
</dbReference>
<dbReference type="Gene3D" id="3.30.70.20">
    <property type="match status" value="2"/>
</dbReference>
<sequence>MAHTKSSNDRNAKLIIDLDKVGLAGPSGIGCSYKHHPANRGFDAVLERVRFALICRRCESAPCIAACPRDALEKVDAPDGGEKVLRRANMLCTGCGSCAIACPFGMVSDDLMVFASSVCDLCKDRLAPDAKPLCVQTCKDGAVDYGRIEPGDEAIEVLKGVVVRNVEGNVWKPRLRDERGAKR</sequence>
<dbReference type="PANTHER" id="PTHR43177:SF3">
    <property type="entry name" value="PROTEIN NRFC HOMOLOG"/>
    <property type="match status" value="1"/>
</dbReference>
<accession>A0AAW6U0M0</accession>
<evidence type="ECO:0000256" key="4">
    <source>
        <dbReference type="ARBA" id="ARBA00023014"/>
    </source>
</evidence>
<keyword evidence="7" id="KW-1185">Reference proteome</keyword>
<dbReference type="Proteomes" id="UP001431776">
    <property type="component" value="Unassembled WGS sequence"/>
</dbReference>